<accession>A0A543D4V9</accession>
<dbReference type="RefSeq" id="WP_142061762.1">
    <property type="nucleotide sequence ID" value="NZ_VFPA01000005.1"/>
</dbReference>
<dbReference type="EMBL" id="VFPA01000005">
    <property type="protein sequence ID" value="TQM04365.1"/>
    <property type="molecule type" value="Genomic_DNA"/>
</dbReference>
<proteinExistence type="predicted"/>
<evidence type="ECO:0000313" key="3">
    <source>
        <dbReference type="Proteomes" id="UP000315677"/>
    </source>
</evidence>
<evidence type="ECO:0000256" key="1">
    <source>
        <dbReference type="SAM" id="MobiDB-lite"/>
    </source>
</evidence>
<organism evidence="2 3">
    <name type="scientific">Pseudonocardia kunmingensis</name>
    <dbReference type="NCBI Taxonomy" id="630975"/>
    <lineage>
        <taxon>Bacteria</taxon>
        <taxon>Bacillati</taxon>
        <taxon>Actinomycetota</taxon>
        <taxon>Actinomycetes</taxon>
        <taxon>Pseudonocardiales</taxon>
        <taxon>Pseudonocardiaceae</taxon>
        <taxon>Pseudonocardia</taxon>
    </lineage>
</organism>
<feature type="region of interest" description="Disordered" evidence="1">
    <location>
        <begin position="29"/>
        <end position="70"/>
    </location>
</feature>
<protein>
    <submittedName>
        <fullName evidence="2">Uncharacterized protein</fullName>
    </submittedName>
</protein>
<dbReference type="Proteomes" id="UP000315677">
    <property type="component" value="Unassembled WGS sequence"/>
</dbReference>
<gene>
    <name evidence="2" type="ORF">FB558_7399</name>
</gene>
<comment type="caution">
    <text evidence="2">The sequence shown here is derived from an EMBL/GenBank/DDBJ whole genome shotgun (WGS) entry which is preliminary data.</text>
</comment>
<evidence type="ECO:0000313" key="2">
    <source>
        <dbReference type="EMBL" id="TQM04365.1"/>
    </source>
</evidence>
<dbReference type="AlphaFoldDB" id="A0A543D4V9"/>
<keyword evidence="3" id="KW-1185">Reference proteome</keyword>
<name>A0A543D4V9_9PSEU</name>
<reference evidence="2 3" key="1">
    <citation type="submission" date="2019-06" db="EMBL/GenBank/DDBJ databases">
        <title>Sequencing the genomes of 1000 actinobacteria strains.</title>
        <authorList>
            <person name="Klenk H.-P."/>
        </authorList>
    </citation>
    <scope>NUCLEOTIDE SEQUENCE [LARGE SCALE GENOMIC DNA]</scope>
    <source>
        <strain evidence="2 3">DSM 45301</strain>
    </source>
</reference>
<sequence length="70" mass="7436">MWISLAVPLAVLLAAVLLQRLEASLFSTPEADEHPSDAGVAPLALVPPPPEPPQPRRRRSPHSPTARATA</sequence>